<dbReference type="SUPFAM" id="SSF53850">
    <property type="entry name" value="Periplasmic binding protein-like II"/>
    <property type="match status" value="1"/>
</dbReference>
<dbReference type="SUPFAM" id="SSF46785">
    <property type="entry name" value="Winged helix' DNA-binding domain"/>
    <property type="match status" value="1"/>
</dbReference>
<dbReference type="AlphaFoldDB" id="A0A0A2X5R7"/>
<dbReference type="GO" id="GO:0003700">
    <property type="term" value="F:DNA-binding transcription factor activity"/>
    <property type="evidence" value="ECO:0007669"/>
    <property type="project" value="InterPro"/>
</dbReference>
<dbReference type="STRING" id="1300345.LF41_1116"/>
<keyword evidence="2" id="KW-0805">Transcription regulation</keyword>
<keyword evidence="7" id="KW-1185">Reference proteome</keyword>
<dbReference type="EMBL" id="JRKJ01000002">
    <property type="protein sequence ID" value="KGQ20579.1"/>
    <property type="molecule type" value="Genomic_DNA"/>
</dbReference>
<proteinExistence type="inferred from homology"/>
<dbReference type="InterPro" id="IPR037402">
    <property type="entry name" value="YidZ_PBP2"/>
</dbReference>
<comment type="caution">
    <text evidence="6">The sequence shown here is derived from an EMBL/GenBank/DDBJ whole genome shotgun (WGS) entry which is preliminary data.</text>
</comment>
<dbReference type="PATRIC" id="fig|1300345.3.peg.436"/>
<dbReference type="eggNOG" id="COG0583">
    <property type="taxonomic scope" value="Bacteria"/>
</dbReference>
<dbReference type="InterPro" id="IPR036388">
    <property type="entry name" value="WH-like_DNA-bd_sf"/>
</dbReference>
<gene>
    <name evidence="6" type="ORF">LF41_1116</name>
</gene>
<dbReference type="Pfam" id="PF03466">
    <property type="entry name" value="LysR_substrate"/>
    <property type="match status" value="1"/>
</dbReference>
<evidence type="ECO:0000256" key="3">
    <source>
        <dbReference type="ARBA" id="ARBA00023125"/>
    </source>
</evidence>
<dbReference type="Gene3D" id="1.10.10.10">
    <property type="entry name" value="Winged helix-like DNA-binding domain superfamily/Winged helix DNA-binding domain"/>
    <property type="match status" value="1"/>
</dbReference>
<dbReference type="InterPro" id="IPR036390">
    <property type="entry name" value="WH_DNA-bd_sf"/>
</dbReference>
<keyword evidence="3" id="KW-0238">DNA-binding</keyword>
<dbReference type="InterPro" id="IPR005119">
    <property type="entry name" value="LysR_subst-bd"/>
</dbReference>
<dbReference type="RefSeq" id="WP_036165076.1">
    <property type="nucleotide sequence ID" value="NZ_JRKJ01000002.1"/>
</dbReference>
<reference evidence="6 7" key="1">
    <citation type="submission" date="2014-09" db="EMBL/GenBank/DDBJ databases">
        <title>Genome sequences of Lysobacter dokdonensis DS-58.</title>
        <authorList>
            <person name="Kim J.F."/>
            <person name="Kwak M.-J."/>
        </authorList>
    </citation>
    <scope>NUCLEOTIDE SEQUENCE [LARGE SCALE GENOMIC DNA]</scope>
    <source>
        <strain evidence="6 7">DS-58</strain>
    </source>
</reference>
<evidence type="ECO:0000256" key="1">
    <source>
        <dbReference type="ARBA" id="ARBA00009437"/>
    </source>
</evidence>
<evidence type="ECO:0000256" key="4">
    <source>
        <dbReference type="ARBA" id="ARBA00023163"/>
    </source>
</evidence>
<dbReference type="Proteomes" id="UP000030518">
    <property type="component" value="Unassembled WGS sequence"/>
</dbReference>
<dbReference type="GO" id="GO:0003677">
    <property type="term" value="F:DNA binding"/>
    <property type="evidence" value="ECO:0007669"/>
    <property type="project" value="UniProtKB-KW"/>
</dbReference>
<evidence type="ECO:0000256" key="2">
    <source>
        <dbReference type="ARBA" id="ARBA00023015"/>
    </source>
</evidence>
<evidence type="ECO:0000259" key="5">
    <source>
        <dbReference type="PROSITE" id="PS50931"/>
    </source>
</evidence>
<dbReference type="PANTHER" id="PTHR30118">
    <property type="entry name" value="HTH-TYPE TRANSCRIPTIONAL REGULATOR LEUO-RELATED"/>
    <property type="match status" value="1"/>
</dbReference>
<name>A0A0A2X5R7_9GAMM</name>
<feature type="domain" description="HTH lysR-type" evidence="5">
    <location>
        <begin position="10"/>
        <end position="67"/>
    </location>
</feature>
<accession>A0A0A2X5R7</accession>
<evidence type="ECO:0000313" key="7">
    <source>
        <dbReference type="Proteomes" id="UP000030518"/>
    </source>
</evidence>
<evidence type="ECO:0000313" key="6">
    <source>
        <dbReference type="EMBL" id="KGQ20579.1"/>
    </source>
</evidence>
<dbReference type="OrthoDB" id="8557381at2"/>
<organism evidence="6 7">
    <name type="scientific">Lysobacter dokdonensis DS-58</name>
    <dbReference type="NCBI Taxonomy" id="1300345"/>
    <lineage>
        <taxon>Bacteria</taxon>
        <taxon>Pseudomonadati</taxon>
        <taxon>Pseudomonadota</taxon>
        <taxon>Gammaproteobacteria</taxon>
        <taxon>Lysobacterales</taxon>
        <taxon>Lysobacteraceae</taxon>
        <taxon>Noviluteimonas</taxon>
    </lineage>
</organism>
<comment type="similarity">
    <text evidence="1">Belongs to the LysR transcriptional regulatory family.</text>
</comment>
<dbReference type="Gene3D" id="3.40.190.10">
    <property type="entry name" value="Periplasmic binding protein-like II"/>
    <property type="match status" value="2"/>
</dbReference>
<dbReference type="InterPro" id="IPR000847">
    <property type="entry name" value="LysR_HTH_N"/>
</dbReference>
<dbReference type="PROSITE" id="PS50931">
    <property type="entry name" value="HTH_LYSR"/>
    <property type="match status" value="1"/>
</dbReference>
<keyword evidence="4" id="KW-0804">Transcription</keyword>
<dbReference type="Pfam" id="PF00126">
    <property type="entry name" value="HTH_1"/>
    <property type="match status" value="1"/>
</dbReference>
<sequence>MLNQIDLSRVDLNLLVVFETVLSTQHVGRAAERLFVSPSAVSHGLGRLRRLLGDPLFLKTPRGVVPTVRALELAVPIADVLTGVRRVVSAASPFDAATSTRRFAIGAPDAVSVVLLQPLLASLRETAPGIDLTIRQLLPVPKESAPERAWRGVFADLDAHALDIAIAPVAQAPARFEARVLYEEDFVIAARARHPFVRTPTLDRFCEMQHLVVSSGGDPHGFVDDLLAEQGRARRVALTVPNFLFALTLVAGSDLVSAVPRRLVETQGRAMGVVAIEPPLPLGRFPINAIAPRAALADAGVAWLLDRLSEVG</sequence>
<dbReference type="CDD" id="cd08417">
    <property type="entry name" value="PBP2_Nitroaromatics_like"/>
    <property type="match status" value="1"/>
</dbReference>
<dbReference type="PANTHER" id="PTHR30118:SF15">
    <property type="entry name" value="TRANSCRIPTIONAL REGULATORY PROTEIN"/>
    <property type="match status" value="1"/>
</dbReference>
<protein>
    <submittedName>
        <fullName evidence="6">Transcriptional regulator</fullName>
    </submittedName>
</protein>
<dbReference type="InterPro" id="IPR050389">
    <property type="entry name" value="LysR-type_TF"/>
</dbReference>